<name>A0A1F7U971_9BACT</name>
<dbReference type="GO" id="GO:0008932">
    <property type="term" value="F:lytic endotransglycosylase activity"/>
    <property type="evidence" value="ECO:0007669"/>
    <property type="project" value="UniProtKB-UniRule"/>
</dbReference>
<comment type="function">
    <text evidence="7">Functions as a peptidoglycan terminase that cleaves nascent peptidoglycan strands endolytically to terminate their elongation.</text>
</comment>
<gene>
    <name evidence="7" type="primary">mltG</name>
    <name evidence="8" type="ORF">A3C96_03940</name>
</gene>
<keyword evidence="3 7" id="KW-1133">Transmembrane helix</keyword>
<evidence type="ECO:0000256" key="5">
    <source>
        <dbReference type="ARBA" id="ARBA00023239"/>
    </source>
</evidence>
<protein>
    <recommendedName>
        <fullName evidence="7">Endolytic murein transglycosylase</fullName>
        <ecNumber evidence="7">4.2.2.29</ecNumber>
    </recommendedName>
    <alternativeName>
        <fullName evidence="7">Peptidoglycan lytic transglycosylase</fullName>
    </alternativeName>
    <alternativeName>
        <fullName evidence="7">Peptidoglycan polymerization terminase</fullName>
    </alternativeName>
</protein>
<evidence type="ECO:0000313" key="9">
    <source>
        <dbReference type="Proteomes" id="UP000177088"/>
    </source>
</evidence>
<dbReference type="NCBIfam" id="TIGR00247">
    <property type="entry name" value="endolytic transglycosylase MltG"/>
    <property type="match status" value="1"/>
</dbReference>
<dbReference type="AlphaFoldDB" id="A0A1F7U971"/>
<dbReference type="Gene3D" id="3.30.1490.480">
    <property type="entry name" value="Endolytic murein transglycosylase"/>
    <property type="match status" value="1"/>
</dbReference>
<evidence type="ECO:0000256" key="1">
    <source>
        <dbReference type="ARBA" id="ARBA00022475"/>
    </source>
</evidence>
<reference evidence="8 9" key="1">
    <citation type="journal article" date="2016" name="Nat. Commun.">
        <title>Thousands of microbial genomes shed light on interconnected biogeochemical processes in an aquifer system.</title>
        <authorList>
            <person name="Anantharaman K."/>
            <person name="Brown C.T."/>
            <person name="Hug L.A."/>
            <person name="Sharon I."/>
            <person name="Castelle C.J."/>
            <person name="Probst A.J."/>
            <person name="Thomas B.C."/>
            <person name="Singh A."/>
            <person name="Wilkins M.J."/>
            <person name="Karaoz U."/>
            <person name="Brodie E.L."/>
            <person name="Williams K.H."/>
            <person name="Hubbard S.S."/>
            <person name="Banfield J.F."/>
        </authorList>
    </citation>
    <scope>NUCLEOTIDE SEQUENCE [LARGE SCALE GENOMIC DNA]</scope>
</reference>
<dbReference type="GO" id="GO:0009252">
    <property type="term" value="P:peptidoglycan biosynthetic process"/>
    <property type="evidence" value="ECO:0007669"/>
    <property type="project" value="UniProtKB-UniRule"/>
</dbReference>
<keyword evidence="4 7" id="KW-0472">Membrane</keyword>
<keyword evidence="1 7" id="KW-1003">Cell membrane</keyword>
<comment type="catalytic activity">
    <reaction evidence="7">
        <text>a peptidoglycan chain = a peptidoglycan chain with N-acetyl-1,6-anhydromuramyl-[peptide] at the reducing end + a peptidoglycan chain with N-acetylglucosamine at the non-reducing end.</text>
        <dbReference type="EC" id="4.2.2.29"/>
    </reaction>
</comment>
<comment type="caution">
    <text evidence="8">The sequence shown here is derived from an EMBL/GenBank/DDBJ whole genome shotgun (WGS) entry which is preliminary data.</text>
</comment>
<evidence type="ECO:0000313" key="8">
    <source>
        <dbReference type="EMBL" id="OGL74803.1"/>
    </source>
</evidence>
<dbReference type="GO" id="GO:0005886">
    <property type="term" value="C:plasma membrane"/>
    <property type="evidence" value="ECO:0007669"/>
    <property type="project" value="UniProtKB-UniRule"/>
</dbReference>
<sequence length="345" mass="37513">MKKTFITLAILSLGAAAALAWSAVWLSMPGRPIDTVFSVAAGDSTDKIIGGLKDRGFIRSRWIFRYILSQSGLAARLQPGDYDLVSVDSYGDIIAKLTTGGLPANEFVLLVKEGWDLRDIRNQLALIGYAEADGLYRVTGSPAADYGPAGAGGPPSLAAKHVFLRDKPADVGLEGFLFPDTYRFFRDASTTDIVGKMLDNFGRKFDTLRADLTASGKSVFEVVTMASIVENEVRGDEDRRLAADIFWRRLAAGMPLQADSTVNYVTGKSLPAVTAKDTEAASRFNTYAHRGLPLGPIGNPGLSALSAVLHPQKNAYWYFLTDAEGRVHYGRTLDEHNANKARYLR</sequence>
<dbReference type="HAMAP" id="MF_02065">
    <property type="entry name" value="MltG"/>
    <property type="match status" value="1"/>
</dbReference>
<organism evidence="8 9">
    <name type="scientific">Candidatus Uhrbacteria bacterium RIFCSPHIGHO2_02_FULL_60_10</name>
    <dbReference type="NCBI Taxonomy" id="1802392"/>
    <lineage>
        <taxon>Bacteria</taxon>
        <taxon>Candidatus Uhriibacteriota</taxon>
    </lineage>
</organism>
<feature type="site" description="Important for catalytic activity" evidence="7">
    <location>
        <position position="232"/>
    </location>
</feature>
<comment type="similarity">
    <text evidence="7">Belongs to the transglycosylase MltG family.</text>
</comment>
<evidence type="ECO:0000256" key="3">
    <source>
        <dbReference type="ARBA" id="ARBA00022989"/>
    </source>
</evidence>
<dbReference type="EC" id="4.2.2.29" evidence="7"/>
<dbReference type="InterPro" id="IPR003770">
    <property type="entry name" value="MLTG-like"/>
</dbReference>
<dbReference type="PANTHER" id="PTHR30518">
    <property type="entry name" value="ENDOLYTIC MUREIN TRANSGLYCOSYLASE"/>
    <property type="match status" value="1"/>
</dbReference>
<evidence type="ECO:0000256" key="7">
    <source>
        <dbReference type="HAMAP-Rule" id="MF_02065"/>
    </source>
</evidence>
<dbReference type="GO" id="GO:0071555">
    <property type="term" value="P:cell wall organization"/>
    <property type="evidence" value="ECO:0007669"/>
    <property type="project" value="UniProtKB-KW"/>
</dbReference>
<proteinExistence type="inferred from homology"/>
<keyword evidence="2 7" id="KW-0812">Transmembrane</keyword>
<keyword evidence="6 7" id="KW-0961">Cell wall biogenesis/degradation</keyword>
<dbReference type="EMBL" id="MGEA01000008">
    <property type="protein sequence ID" value="OGL74803.1"/>
    <property type="molecule type" value="Genomic_DNA"/>
</dbReference>
<evidence type="ECO:0000256" key="2">
    <source>
        <dbReference type="ARBA" id="ARBA00022692"/>
    </source>
</evidence>
<accession>A0A1F7U971</accession>
<dbReference type="Proteomes" id="UP000177088">
    <property type="component" value="Unassembled WGS sequence"/>
</dbReference>
<evidence type="ECO:0000256" key="6">
    <source>
        <dbReference type="ARBA" id="ARBA00023316"/>
    </source>
</evidence>
<evidence type="ECO:0000256" key="4">
    <source>
        <dbReference type="ARBA" id="ARBA00023136"/>
    </source>
</evidence>
<keyword evidence="5 7" id="KW-0456">Lyase</keyword>
<dbReference type="Pfam" id="PF02618">
    <property type="entry name" value="YceG"/>
    <property type="match status" value="1"/>
</dbReference>
<dbReference type="PANTHER" id="PTHR30518:SF2">
    <property type="entry name" value="ENDOLYTIC MUREIN TRANSGLYCOSYLASE"/>
    <property type="match status" value="1"/>
</dbReference>